<accession>A0A7C9EKY9</accession>
<keyword evidence="2" id="KW-0812">Transmembrane</keyword>
<feature type="transmembrane region" description="Helical" evidence="2">
    <location>
        <begin position="405"/>
        <end position="423"/>
    </location>
</feature>
<feature type="region of interest" description="Disordered" evidence="1">
    <location>
        <begin position="1"/>
        <end position="22"/>
    </location>
</feature>
<name>A0A7C9EKY9_OPUST</name>
<evidence type="ECO:0000256" key="2">
    <source>
        <dbReference type="SAM" id="Phobius"/>
    </source>
</evidence>
<reference evidence="3" key="1">
    <citation type="journal article" date="2013" name="J. Plant Res.">
        <title>Effect of fungi and light on seed germination of three Opuntia species from semiarid lands of central Mexico.</title>
        <authorList>
            <person name="Delgado-Sanchez P."/>
            <person name="Jimenez-Bremont J.F."/>
            <person name="Guerrero-Gonzalez Mde L."/>
            <person name="Flores J."/>
        </authorList>
    </citation>
    <scope>NUCLEOTIDE SEQUENCE</scope>
    <source>
        <tissue evidence="3">Cladode</tissue>
    </source>
</reference>
<feature type="transmembrane region" description="Helical" evidence="2">
    <location>
        <begin position="345"/>
        <end position="366"/>
    </location>
</feature>
<keyword evidence="2" id="KW-0472">Membrane</keyword>
<sequence>MTRRKRQKKPPDPKHPSFVSPLAPSHSVDLPFPMLDFRFRAPAFPPRFSFVASGYSAVSISPQACFPLQPGLGVQSKVGWVSLFPFGGPRSALAVCSWQDWHLCPGGWTLLSSSTRRPLLSAGGRRPLVQFVLALVRARVLFSLEASRSALVATWCHNWPAPSVGIASCSSIDLSPNQVCSFLPLLFIIVLMESLWNSYSKTLHGIIPPPCVRWTGVPRFPWLWVSLCLIWSVGTAVLADSVPWFSDLHTGCSKLCRLVDWVLIFQGYGLVFSQRRPAGSVGLGLNDFKMDILAFNAFTVGASVSIFRLLLFNLYCLGITTLLYWPTWMMCSLVLAHGKCFDYHYWIAVTLIHYSLRMLVVLISWYLRNFHVDQWGSWVFLACFHLDQCIYGIGLHLWMIVLQCFVFWLSLAWVAVCIAYSGVFSRSSLSWICHPMFLSIVPTMVIGCCAQM</sequence>
<feature type="transmembrane region" description="Helical" evidence="2">
    <location>
        <begin position="378"/>
        <end position="398"/>
    </location>
</feature>
<evidence type="ECO:0000256" key="1">
    <source>
        <dbReference type="SAM" id="MobiDB-lite"/>
    </source>
</evidence>
<feature type="transmembrane region" description="Helical" evidence="2">
    <location>
        <begin position="292"/>
        <end position="325"/>
    </location>
</feature>
<organism evidence="3">
    <name type="scientific">Opuntia streptacantha</name>
    <name type="common">Prickly pear cactus</name>
    <name type="synonym">Opuntia cardona</name>
    <dbReference type="NCBI Taxonomy" id="393608"/>
    <lineage>
        <taxon>Eukaryota</taxon>
        <taxon>Viridiplantae</taxon>
        <taxon>Streptophyta</taxon>
        <taxon>Embryophyta</taxon>
        <taxon>Tracheophyta</taxon>
        <taxon>Spermatophyta</taxon>
        <taxon>Magnoliopsida</taxon>
        <taxon>eudicotyledons</taxon>
        <taxon>Gunneridae</taxon>
        <taxon>Pentapetalae</taxon>
        <taxon>Caryophyllales</taxon>
        <taxon>Cactineae</taxon>
        <taxon>Cactaceae</taxon>
        <taxon>Opuntioideae</taxon>
        <taxon>Opuntia</taxon>
    </lineage>
</organism>
<dbReference type="EMBL" id="GISG01240063">
    <property type="protein sequence ID" value="MBA4668526.1"/>
    <property type="molecule type" value="Transcribed_RNA"/>
</dbReference>
<keyword evidence="2" id="KW-1133">Transmembrane helix</keyword>
<proteinExistence type="predicted"/>
<dbReference type="AlphaFoldDB" id="A0A7C9EKY9"/>
<evidence type="ECO:0000313" key="3">
    <source>
        <dbReference type="EMBL" id="MBA4668526.1"/>
    </source>
</evidence>
<reference evidence="3" key="2">
    <citation type="submission" date="2020-07" db="EMBL/GenBank/DDBJ databases">
        <authorList>
            <person name="Vera ALvarez R."/>
            <person name="Arias-Moreno D.M."/>
            <person name="Jimenez-Jacinto V."/>
            <person name="Jimenez-Bremont J.F."/>
            <person name="Swaminathan K."/>
            <person name="Moose S.P."/>
            <person name="Guerrero-Gonzalez M.L."/>
            <person name="Marino-Ramirez L."/>
            <person name="Landsman D."/>
            <person name="Rodriguez-Kessler M."/>
            <person name="Delgado-Sanchez P."/>
        </authorList>
    </citation>
    <scope>NUCLEOTIDE SEQUENCE</scope>
    <source>
        <tissue evidence="3">Cladode</tissue>
    </source>
</reference>
<protein>
    <submittedName>
        <fullName evidence="3">Uncharacterized protein</fullName>
    </submittedName>
</protein>